<feature type="compositionally biased region" description="Basic and acidic residues" evidence="1">
    <location>
        <begin position="1"/>
        <end position="12"/>
    </location>
</feature>
<evidence type="ECO:0000313" key="3">
    <source>
        <dbReference type="Proteomes" id="UP000295083"/>
    </source>
</evidence>
<comment type="caution">
    <text evidence="2">The sequence shown here is derived from an EMBL/GenBank/DDBJ whole genome shotgun (WGS) entry which is preliminary data.</text>
</comment>
<evidence type="ECO:0000313" key="2">
    <source>
        <dbReference type="EMBL" id="TDZ29624.1"/>
    </source>
</evidence>
<organism evidence="2 3">
    <name type="scientific">Colletotrichum spinosum</name>
    <dbReference type="NCBI Taxonomy" id="1347390"/>
    <lineage>
        <taxon>Eukaryota</taxon>
        <taxon>Fungi</taxon>
        <taxon>Dikarya</taxon>
        <taxon>Ascomycota</taxon>
        <taxon>Pezizomycotina</taxon>
        <taxon>Sordariomycetes</taxon>
        <taxon>Hypocreomycetidae</taxon>
        <taxon>Glomerellales</taxon>
        <taxon>Glomerellaceae</taxon>
        <taxon>Colletotrichum</taxon>
        <taxon>Colletotrichum orbiculare species complex</taxon>
    </lineage>
</organism>
<sequence>MVENRQSDTDHHHPVRSSRAIHTTQQRPFEAVSPFQRTSNTQQFWGSSRDHFVRGEARPGEKKVELDPRVNRSNTDTAHARLLIERR</sequence>
<proteinExistence type="predicted"/>
<protein>
    <submittedName>
        <fullName evidence="2">Uncharacterized protein</fullName>
    </submittedName>
</protein>
<gene>
    <name evidence="2" type="ORF">C8035_v011124</name>
</gene>
<dbReference type="AlphaFoldDB" id="A0A4R8Q2C6"/>
<reference evidence="2 3" key="1">
    <citation type="submission" date="2018-11" db="EMBL/GenBank/DDBJ databases">
        <title>Genome sequence and assembly of Colletotrichum spinosum.</title>
        <authorList>
            <person name="Gan P."/>
            <person name="Shirasu K."/>
        </authorList>
    </citation>
    <scope>NUCLEOTIDE SEQUENCE [LARGE SCALE GENOMIC DNA]</scope>
    <source>
        <strain evidence="2 3">CBS 515.97</strain>
    </source>
</reference>
<name>A0A4R8Q2C6_9PEZI</name>
<keyword evidence="3" id="KW-1185">Reference proteome</keyword>
<accession>A0A4R8Q2C6</accession>
<evidence type="ECO:0000256" key="1">
    <source>
        <dbReference type="SAM" id="MobiDB-lite"/>
    </source>
</evidence>
<feature type="region of interest" description="Disordered" evidence="1">
    <location>
        <begin position="1"/>
        <end position="33"/>
    </location>
</feature>
<dbReference type="Proteomes" id="UP000295083">
    <property type="component" value="Unassembled WGS sequence"/>
</dbReference>
<dbReference type="EMBL" id="QAPG01000207">
    <property type="protein sequence ID" value="TDZ29624.1"/>
    <property type="molecule type" value="Genomic_DNA"/>
</dbReference>